<gene>
    <name evidence="1" type="ORF">Plil01_001061800</name>
</gene>
<protein>
    <submittedName>
        <fullName evidence="1">Unnamed protein product</fullName>
    </submittedName>
</protein>
<dbReference type="Proteomes" id="UP001165083">
    <property type="component" value="Unassembled WGS sequence"/>
</dbReference>
<evidence type="ECO:0000313" key="1">
    <source>
        <dbReference type="EMBL" id="GMF25676.1"/>
    </source>
</evidence>
<accession>A0A9W6U4F6</accession>
<organism evidence="1 2">
    <name type="scientific">Phytophthora lilii</name>
    <dbReference type="NCBI Taxonomy" id="2077276"/>
    <lineage>
        <taxon>Eukaryota</taxon>
        <taxon>Sar</taxon>
        <taxon>Stramenopiles</taxon>
        <taxon>Oomycota</taxon>
        <taxon>Peronosporomycetes</taxon>
        <taxon>Peronosporales</taxon>
        <taxon>Peronosporaceae</taxon>
        <taxon>Phytophthora</taxon>
    </lineage>
</organism>
<keyword evidence="2" id="KW-1185">Reference proteome</keyword>
<proteinExistence type="predicted"/>
<comment type="caution">
    <text evidence="1">The sequence shown here is derived from an EMBL/GenBank/DDBJ whole genome shotgun (WGS) entry which is preliminary data.</text>
</comment>
<dbReference type="EMBL" id="BSXW01000564">
    <property type="protein sequence ID" value="GMF25676.1"/>
    <property type="molecule type" value="Genomic_DNA"/>
</dbReference>
<sequence>MFSSSKLTLRLARKVEGGKSKWLKSDPALKPFLKKGRQDDSKYVEMIPIWTLDDDEYFGTNFEPGPKRIHVLVELPPLTTPESDLWLAHGAVTNALVTRGIRCRLYRLAGTYLGYYDPARRSGEKNSALWYECNTLHIHICSRQYDPCSEEKALQFDNALQEEPATLGSPLSGQEVTTSVERVEGVPTELQRIYFVHYDAQESESPQDFKRHTFGLLN</sequence>
<reference evidence="1" key="1">
    <citation type="submission" date="2023-04" db="EMBL/GenBank/DDBJ databases">
        <title>Phytophthora lilii NBRC 32176.</title>
        <authorList>
            <person name="Ichikawa N."/>
            <person name="Sato H."/>
            <person name="Tonouchi N."/>
        </authorList>
    </citation>
    <scope>NUCLEOTIDE SEQUENCE</scope>
    <source>
        <strain evidence="1">NBRC 32176</strain>
    </source>
</reference>
<dbReference type="AlphaFoldDB" id="A0A9W6U4F6"/>
<name>A0A9W6U4F6_9STRA</name>
<evidence type="ECO:0000313" key="2">
    <source>
        <dbReference type="Proteomes" id="UP001165083"/>
    </source>
</evidence>
<dbReference type="OrthoDB" id="167134at2759"/>